<evidence type="ECO:0000313" key="7">
    <source>
        <dbReference type="Proteomes" id="UP000321518"/>
    </source>
</evidence>
<keyword evidence="4 5" id="KW-0472">Membrane</keyword>
<name>A0A511K9U6_RHOTO</name>
<evidence type="ECO:0000313" key="6">
    <source>
        <dbReference type="EMBL" id="GEM07099.1"/>
    </source>
</evidence>
<comment type="subcellular location">
    <subcellularLocation>
        <location evidence="1">Membrane</location>
        <topology evidence="1">Multi-pass membrane protein</topology>
    </subcellularLocation>
</comment>
<sequence>MATNQSRPVDFAPGTVRLLEFDDAVPGDAELILVPAPSSHPDDPLNWSAPRKWLSLACVAFYTFSSGSLTAALYSIYPDYSAATGIAIPTLNQAVGVMFLLVGFGPMLTTPLSNIIGKRPIYLLSLFLSGALAIWSVFIKSTPQWYGRCVLLGIAGGPVFASTEVSVSDVFFAHERALPMGIYIIALYLGALAAPLFGAYVAAAWDYRAVFYFCAILIYATFAFCYIFMEETNYVRPSPLESAHTSDDSDDEHKTVDPYKIAASSHVVQVDAKRKSFVKRMALFERPGLQAGKIFKVGILQPVAFLRLPIVWWCAVMYAFGQVWFNLMNALTASILMAPPYNFSVKQVGLAYLSPMVLTIPRRVLSSASPSVILYGWVNDKWALWMAKRRGGISEPEDKLSLLLLTTAIPLPVSLLMLGLPPTYAWHWAAYVVAGMGMSVMFGSFLTASSIYYLFDCYHTFRPYSYDLPTSDSPQILALLMPTMAISFGFNYAVSPWTAGIGLRSFGISACFTAFGCSLLTLPMLHWGKALRIRDAAMYYGEGGSNT</sequence>
<feature type="transmembrane region" description="Helical" evidence="5">
    <location>
        <begin position="182"/>
        <end position="203"/>
    </location>
</feature>
<reference evidence="6 7" key="1">
    <citation type="submission" date="2019-07" db="EMBL/GenBank/DDBJ databases">
        <title>Rhodotorula toruloides NBRC10032 genome sequencing.</title>
        <authorList>
            <person name="Shida Y."/>
            <person name="Takaku H."/>
            <person name="Ogasawara W."/>
            <person name="Mori K."/>
        </authorList>
    </citation>
    <scope>NUCLEOTIDE SEQUENCE [LARGE SCALE GENOMIC DNA]</scope>
    <source>
        <strain evidence="6 7">NBRC10032</strain>
    </source>
</reference>
<dbReference type="Gene3D" id="1.20.1250.20">
    <property type="entry name" value="MFS general substrate transporter like domains"/>
    <property type="match status" value="1"/>
</dbReference>
<feature type="transmembrane region" description="Helical" evidence="5">
    <location>
        <begin position="86"/>
        <end position="109"/>
    </location>
</feature>
<dbReference type="PANTHER" id="PTHR23502:SF30">
    <property type="entry name" value="TRANSPORTER, PUTATIVE (AFU_ORTHOLOGUE AFUA_8G04702)-RELATED"/>
    <property type="match status" value="1"/>
</dbReference>
<dbReference type="PANTHER" id="PTHR23502">
    <property type="entry name" value="MAJOR FACILITATOR SUPERFAMILY"/>
    <property type="match status" value="1"/>
</dbReference>
<dbReference type="SUPFAM" id="SSF103473">
    <property type="entry name" value="MFS general substrate transporter"/>
    <property type="match status" value="1"/>
</dbReference>
<evidence type="ECO:0000256" key="2">
    <source>
        <dbReference type="ARBA" id="ARBA00022692"/>
    </source>
</evidence>
<proteinExistence type="predicted"/>
<dbReference type="Pfam" id="PF07690">
    <property type="entry name" value="MFS_1"/>
    <property type="match status" value="1"/>
</dbReference>
<feature type="transmembrane region" description="Helical" evidence="5">
    <location>
        <begin position="304"/>
        <end position="325"/>
    </location>
</feature>
<dbReference type="EMBL" id="BJWK01000002">
    <property type="protein sequence ID" value="GEM07099.1"/>
    <property type="molecule type" value="Genomic_DNA"/>
</dbReference>
<feature type="transmembrane region" description="Helical" evidence="5">
    <location>
        <begin position="209"/>
        <end position="229"/>
    </location>
</feature>
<organism evidence="6 7">
    <name type="scientific">Rhodotorula toruloides</name>
    <name type="common">Yeast</name>
    <name type="synonym">Rhodosporidium toruloides</name>
    <dbReference type="NCBI Taxonomy" id="5286"/>
    <lineage>
        <taxon>Eukaryota</taxon>
        <taxon>Fungi</taxon>
        <taxon>Dikarya</taxon>
        <taxon>Basidiomycota</taxon>
        <taxon>Pucciniomycotina</taxon>
        <taxon>Microbotryomycetes</taxon>
        <taxon>Sporidiobolales</taxon>
        <taxon>Sporidiobolaceae</taxon>
        <taxon>Rhodotorula</taxon>
    </lineage>
</organism>
<evidence type="ECO:0000256" key="4">
    <source>
        <dbReference type="ARBA" id="ARBA00023136"/>
    </source>
</evidence>
<dbReference type="OrthoDB" id="5215911at2759"/>
<feature type="transmembrane region" description="Helical" evidence="5">
    <location>
        <begin position="400"/>
        <end position="420"/>
    </location>
</feature>
<protein>
    <submittedName>
        <fullName evidence="6">MFS transporter</fullName>
    </submittedName>
</protein>
<dbReference type="Proteomes" id="UP000321518">
    <property type="component" value="Unassembled WGS sequence"/>
</dbReference>
<evidence type="ECO:0000256" key="1">
    <source>
        <dbReference type="ARBA" id="ARBA00004141"/>
    </source>
</evidence>
<feature type="transmembrane region" description="Helical" evidence="5">
    <location>
        <begin position="506"/>
        <end position="525"/>
    </location>
</feature>
<keyword evidence="3 5" id="KW-1133">Transmembrane helix</keyword>
<comment type="caution">
    <text evidence="6">The sequence shown here is derived from an EMBL/GenBank/DDBJ whole genome shotgun (WGS) entry which is preliminary data.</text>
</comment>
<dbReference type="GO" id="GO:0005886">
    <property type="term" value="C:plasma membrane"/>
    <property type="evidence" value="ECO:0007669"/>
    <property type="project" value="TreeGrafter"/>
</dbReference>
<feature type="transmembrane region" description="Helical" evidence="5">
    <location>
        <begin position="121"/>
        <end position="139"/>
    </location>
</feature>
<evidence type="ECO:0000256" key="5">
    <source>
        <dbReference type="SAM" id="Phobius"/>
    </source>
</evidence>
<feature type="transmembrane region" description="Helical" evidence="5">
    <location>
        <begin position="53"/>
        <end position="74"/>
    </location>
</feature>
<feature type="transmembrane region" description="Helical" evidence="5">
    <location>
        <begin position="360"/>
        <end position="379"/>
    </location>
</feature>
<feature type="transmembrane region" description="Helical" evidence="5">
    <location>
        <begin position="145"/>
        <end position="161"/>
    </location>
</feature>
<evidence type="ECO:0000256" key="3">
    <source>
        <dbReference type="ARBA" id="ARBA00022989"/>
    </source>
</evidence>
<gene>
    <name evidence="6" type="ORF">Rt10032_c02g1116</name>
</gene>
<feature type="transmembrane region" description="Helical" evidence="5">
    <location>
        <begin position="476"/>
        <end position="494"/>
    </location>
</feature>
<dbReference type="GO" id="GO:0022857">
    <property type="term" value="F:transmembrane transporter activity"/>
    <property type="evidence" value="ECO:0007669"/>
    <property type="project" value="InterPro"/>
</dbReference>
<feature type="transmembrane region" description="Helical" evidence="5">
    <location>
        <begin position="426"/>
        <end position="455"/>
    </location>
</feature>
<accession>A0A511K9U6</accession>
<dbReference type="InterPro" id="IPR036259">
    <property type="entry name" value="MFS_trans_sf"/>
</dbReference>
<dbReference type="AlphaFoldDB" id="A0A511K9U6"/>
<keyword evidence="2 5" id="KW-0812">Transmembrane</keyword>
<dbReference type="InterPro" id="IPR011701">
    <property type="entry name" value="MFS"/>
</dbReference>